<evidence type="ECO:0000259" key="1">
    <source>
        <dbReference type="Pfam" id="PF13166"/>
    </source>
</evidence>
<feature type="domain" description="Protein CR006 P-loop" evidence="1">
    <location>
        <begin position="167"/>
        <end position="387"/>
    </location>
</feature>
<proteinExistence type="predicted"/>
<evidence type="ECO:0000313" key="3">
    <source>
        <dbReference type="Proteomes" id="UP000270224"/>
    </source>
</evidence>
<evidence type="ECO:0000313" key="2">
    <source>
        <dbReference type="EMBL" id="ROI10753.1"/>
    </source>
</evidence>
<dbReference type="RefSeq" id="WP_123264841.1">
    <property type="nucleotide sequence ID" value="NZ_RJUG01000001.1"/>
</dbReference>
<dbReference type="Gene3D" id="3.40.50.300">
    <property type="entry name" value="P-loop containing nucleotide triphosphate hydrolases"/>
    <property type="match status" value="1"/>
</dbReference>
<dbReference type="Proteomes" id="UP000270224">
    <property type="component" value="Unassembled WGS sequence"/>
</dbReference>
<dbReference type="EMBL" id="RJUG01000001">
    <property type="protein sequence ID" value="ROI10753.1"/>
    <property type="molecule type" value="Genomic_DNA"/>
</dbReference>
<accession>A0A3N0X0I3</accession>
<reference evidence="3" key="1">
    <citation type="submission" date="2018-11" db="EMBL/GenBank/DDBJ databases">
        <title>Proposal to divide the Flavobacteriaceae and reorganize its genera based on Amino Acid Identity values calculated from whole genome sequences.</title>
        <authorList>
            <person name="Nicholson A.C."/>
            <person name="Gulvik C.A."/>
            <person name="Whitney A.M."/>
            <person name="Humrighouse B.W."/>
            <person name="Bell M."/>
            <person name="Holmens B."/>
            <person name="Steigerwalt A."/>
            <person name="Villarma A."/>
            <person name="Sheth M."/>
            <person name="Batra D."/>
            <person name="Pryor J."/>
            <person name="Bernardet J.-F."/>
            <person name="Hugo C."/>
            <person name="Kampfer P."/>
            <person name="Newman J."/>
            <person name="Mcquiston J.R."/>
        </authorList>
    </citation>
    <scope>NUCLEOTIDE SEQUENCE [LARGE SCALE GENOMIC DNA]</scope>
    <source>
        <strain evidence="3">H3056</strain>
    </source>
</reference>
<dbReference type="InterPro" id="IPR027417">
    <property type="entry name" value="P-loop_NTPase"/>
</dbReference>
<dbReference type="AlphaFoldDB" id="A0A3N0X0I3"/>
<protein>
    <submittedName>
        <fullName evidence="2">Anticodon nuclease</fullName>
    </submittedName>
</protein>
<dbReference type="InterPro" id="IPR026866">
    <property type="entry name" value="CR006_AAA"/>
</dbReference>
<name>A0A3N0X0I3_9FLAO</name>
<comment type="caution">
    <text evidence="2">The sequence shown here is derived from an EMBL/GenBank/DDBJ whole genome shotgun (WGS) entry which is preliminary data.</text>
</comment>
<sequence>MSRDYSKIEQTVFRNEILKKLNKDELQKKGYKKLIQKSYTFNRLDSDYTLNEEIQETDRKSVLQILKTIGFLPLQTLDDVAKHLREINKKYTLLYAYNGIGKTRLSVAFKNSGKTDDNIDTIYFNAFTEDLFSWDNDLLNDTERHLKINLDSKFFVGLPGLDISNKIRPILRKFADFNFEIDFDSGRVYFEREVIENDESRIEKKIKVSRGEENIFIWCFFSAIAELVVDGEERYKDIKYLYIDDPISSLDDNNAIAVAHYLAKMLKVENSNVNMIISTHHSLFYNVLCNEFKNCTKYFLRKNSNIYELSNTTDTPFLYHIFIIREIQKAIDEDKLVNYHFTILRNLLEKTANFHGFDGFENLIVLDDDDEEKTLYHRYVQIFNHGGYSLFEPTPLEQDNKERFIEIFDNLKRNYKFNKALLQPLAVEN</sequence>
<dbReference type="OrthoDB" id="9795565at2"/>
<dbReference type="Pfam" id="PF13166">
    <property type="entry name" value="AAA_13"/>
    <property type="match status" value="1"/>
</dbReference>
<organism evidence="2 3">
    <name type="scientific">Kaistella daneshvariae</name>
    <dbReference type="NCBI Taxonomy" id="2487074"/>
    <lineage>
        <taxon>Bacteria</taxon>
        <taxon>Pseudomonadati</taxon>
        <taxon>Bacteroidota</taxon>
        <taxon>Flavobacteriia</taxon>
        <taxon>Flavobacteriales</taxon>
        <taxon>Weeksellaceae</taxon>
        <taxon>Chryseobacterium group</taxon>
        <taxon>Kaistella</taxon>
    </lineage>
</organism>
<gene>
    <name evidence="2" type="ORF">EGI11_02350</name>
</gene>